<dbReference type="GO" id="GO:0055085">
    <property type="term" value="P:transmembrane transport"/>
    <property type="evidence" value="ECO:0007669"/>
    <property type="project" value="InterPro"/>
</dbReference>
<dbReference type="Pfam" id="PF03480">
    <property type="entry name" value="DctP"/>
    <property type="match status" value="1"/>
</dbReference>
<dbReference type="PANTHER" id="PTHR33376">
    <property type="match status" value="1"/>
</dbReference>
<keyword evidence="3 4" id="KW-0732">Signal</keyword>
<sequence length="328" mass="36385">MTSTLKRLAASLLAAGLALSIHGHAGAQEVTIRVAYENNPGEPLDQVMKHWQELIAERSGGEIALELYPSSQLGSKQDVTDQAIMGLNVVTITDVGFLADYEPDVGVLFGPYLTDDMDKLFAIYDGEWFTEKRESLRQKGVHIVIPNLLYGTRHLISKRPVRTPEDMRGLKVRVPNNIMQIRSFEAMGATPTPMPLGETFSALAQGVIDGVENPVSVLYGQRFHEEAKYLNKIGYITNTAMFVGGEAFFSTLSEPHLQIVHETGYEAGLYSQQLMTSLDDELIGKMQAEGVEVVEVDTEPFRALTQPVYESFPEWSDGLYEEIQGQLQ</sequence>
<accession>A0A0B1Q1J1</accession>
<dbReference type="EMBL" id="JRFJ01000006">
    <property type="protein sequence ID" value="KHJ53326.1"/>
    <property type="molecule type" value="Genomic_DNA"/>
</dbReference>
<comment type="caution">
    <text evidence="5">The sequence shown here is derived from an EMBL/GenBank/DDBJ whole genome shotgun (WGS) entry which is preliminary data.</text>
</comment>
<dbReference type="GO" id="GO:0030288">
    <property type="term" value="C:outer membrane-bounded periplasmic space"/>
    <property type="evidence" value="ECO:0007669"/>
    <property type="project" value="InterPro"/>
</dbReference>
<dbReference type="InterPro" id="IPR038404">
    <property type="entry name" value="TRAP_DctP_sf"/>
</dbReference>
<dbReference type="AlphaFoldDB" id="A0A0B1Q1J1"/>
<dbReference type="STRING" id="370622.LA66_18135"/>
<feature type="chain" id="PRO_5002060143" evidence="4">
    <location>
        <begin position="28"/>
        <end position="328"/>
    </location>
</feature>
<dbReference type="InterPro" id="IPR018389">
    <property type="entry name" value="DctP_fam"/>
</dbReference>
<evidence type="ECO:0000256" key="3">
    <source>
        <dbReference type="ARBA" id="ARBA00022729"/>
    </source>
</evidence>
<evidence type="ECO:0000256" key="1">
    <source>
        <dbReference type="ARBA" id="ARBA00009023"/>
    </source>
</evidence>
<proteinExistence type="inferred from homology"/>
<dbReference type="NCBIfam" id="NF037995">
    <property type="entry name" value="TRAP_S1"/>
    <property type="match status" value="1"/>
</dbReference>
<feature type="signal peptide" evidence="4">
    <location>
        <begin position="1"/>
        <end position="27"/>
    </location>
</feature>
<dbReference type="RefSeq" id="WP_039195444.1">
    <property type="nucleotide sequence ID" value="NZ_JRFJ01000006.1"/>
</dbReference>
<name>A0A0B1Q1J1_9HYPH</name>
<evidence type="ECO:0000256" key="2">
    <source>
        <dbReference type="ARBA" id="ARBA00022448"/>
    </source>
</evidence>
<dbReference type="PIRSF" id="PIRSF006470">
    <property type="entry name" value="DctB"/>
    <property type="match status" value="1"/>
</dbReference>
<evidence type="ECO:0000313" key="6">
    <source>
        <dbReference type="Proteomes" id="UP000030826"/>
    </source>
</evidence>
<reference evidence="5 6" key="1">
    <citation type="submission" date="2014-09" db="EMBL/GenBank/DDBJ databases">
        <title>Isolation and characterization of Aurantimonas altamirensis ON-56566 from clinical sample following a dog bite.</title>
        <authorList>
            <person name="Eshaghi A."/>
            <person name="Li A."/>
            <person name="Shahinas D."/>
            <person name="Bahn P."/>
            <person name="Kus J.V."/>
            <person name="Patel S.N."/>
        </authorList>
    </citation>
    <scope>NUCLEOTIDE SEQUENCE [LARGE SCALE GENOMIC DNA]</scope>
    <source>
        <strain evidence="5 6">ON-56566</strain>
    </source>
</reference>
<comment type="similarity">
    <text evidence="1">Belongs to the bacterial solute-binding protein 7 family.</text>
</comment>
<dbReference type="PANTHER" id="PTHR33376:SF7">
    <property type="entry name" value="C4-DICARBOXYLATE-BINDING PROTEIN DCTB"/>
    <property type="match status" value="1"/>
</dbReference>
<organism evidence="5 6">
    <name type="scientific">Aureimonas altamirensis</name>
    <dbReference type="NCBI Taxonomy" id="370622"/>
    <lineage>
        <taxon>Bacteria</taxon>
        <taxon>Pseudomonadati</taxon>
        <taxon>Pseudomonadota</taxon>
        <taxon>Alphaproteobacteria</taxon>
        <taxon>Hyphomicrobiales</taxon>
        <taxon>Aurantimonadaceae</taxon>
        <taxon>Aureimonas</taxon>
    </lineage>
</organism>
<protein>
    <submittedName>
        <fullName evidence="5">C4-dicarboxylate ABC transporter</fullName>
    </submittedName>
</protein>
<dbReference type="CDD" id="cd13669">
    <property type="entry name" value="PBP2_TRAP_TM0322_like"/>
    <property type="match status" value="1"/>
</dbReference>
<gene>
    <name evidence="5" type="ORF">LA66_18135</name>
</gene>
<dbReference type="Gene3D" id="3.40.190.170">
    <property type="entry name" value="Bacterial extracellular solute-binding protein, family 7"/>
    <property type="match status" value="1"/>
</dbReference>
<evidence type="ECO:0000256" key="4">
    <source>
        <dbReference type="SAM" id="SignalP"/>
    </source>
</evidence>
<dbReference type="OrthoDB" id="9803763at2"/>
<dbReference type="Proteomes" id="UP000030826">
    <property type="component" value="Unassembled WGS sequence"/>
</dbReference>
<keyword evidence="2" id="KW-0813">Transport</keyword>
<evidence type="ECO:0000313" key="5">
    <source>
        <dbReference type="EMBL" id="KHJ53326.1"/>
    </source>
</evidence>
<dbReference type="InterPro" id="IPR004682">
    <property type="entry name" value="TRAP_DctP"/>
</dbReference>